<evidence type="ECO:0000313" key="6">
    <source>
        <dbReference type="Proteomes" id="UP001058974"/>
    </source>
</evidence>
<dbReference type="GO" id="GO:0008094">
    <property type="term" value="F:ATP-dependent activity, acting on DNA"/>
    <property type="evidence" value="ECO:0007669"/>
    <property type="project" value="TreeGrafter"/>
</dbReference>
<reference evidence="5 6" key="1">
    <citation type="journal article" date="2022" name="Nat. Genet.">
        <title>Improved pea reference genome and pan-genome highlight genomic features and evolutionary characteristics.</title>
        <authorList>
            <person name="Yang T."/>
            <person name="Liu R."/>
            <person name="Luo Y."/>
            <person name="Hu S."/>
            <person name="Wang D."/>
            <person name="Wang C."/>
            <person name="Pandey M.K."/>
            <person name="Ge S."/>
            <person name="Xu Q."/>
            <person name="Li N."/>
            <person name="Li G."/>
            <person name="Huang Y."/>
            <person name="Saxena R.K."/>
            <person name="Ji Y."/>
            <person name="Li M."/>
            <person name="Yan X."/>
            <person name="He Y."/>
            <person name="Liu Y."/>
            <person name="Wang X."/>
            <person name="Xiang C."/>
            <person name="Varshney R.K."/>
            <person name="Ding H."/>
            <person name="Gao S."/>
            <person name="Zong X."/>
        </authorList>
    </citation>
    <scope>NUCLEOTIDE SEQUENCE [LARGE SCALE GENOMIC DNA]</scope>
    <source>
        <strain evidence="5 6">cv. Zhongwan 6</strain>
    </source>
</reference>
<dbReference type="GO" id="GO:0016787">
    <property type="term" value="F:hydrolase activity"/>
    <property type="evidence" value="ECO:0007669"/>
    <property type="project" value="UniProtKB-KW"/>
</dbReference>
<name>A0A9D4X2V6_PEA</name>
<keyword evidence="6" id="KW-1185">Reference proteome</keyword>
<dbReference type="EMBL" id="JAMSHJ010000005">
    <property type="protein sequence ID" value="KAI5412638.1"/>
    <property type="molecule type" value="Genomic_DNA"/>
</dbReference>
<keyword evidence="1" id="KW-0547">Nucleotide-binding</keyword>
<dbReference type="InterPro" id="IPR000330">
    <property type="entry name" value="SNF2_N"/>
</dbReference>
<evidence type="ECO:0000259" key="4">
    <source>
        <dbReference type="Pfam" id="PF00176"/>
    </source>
</evidence>
<evidence type="ECO:0000256" key="2">
    <source>
        <dbReference type="ARBA" id="ARBA00022801"/>
    </source>
</evidence>
<dbReference type="AlphaFoldDB" id="A0A9D4X2V6"/>
<dbReference type="PANTHER" id="PTHR45626">
    <property type="entry name" value="TRANSCRIPTION TERMINATION FACTOR 2-RELATED"/>
    <property type="match status" value="1"/>
</dbReference>
<dbReference type="InterPro" id="IPR050628">
    <property type="entry name" value="SNF2_RAD54_helicase_TF"/>
</dbReference>
<comment type="caution">
    <text evidence="5">The sequence shown here is derived from an EMBL/GenBank/DDBJ whole genome shotgun (WGS) entry which is preliminary data.</text>
</comment>
<dbReference type="Gramene" id="Psat05G0733300-T1">
    <property type="protein sequence ID" value="KAI5412638.1"/>
    <property type="gene ID" value="KIW84_057333"/>
</dbReference>
<dbReference type="Pfam" id="PF00176">
    <property type="entry name" value="SNF2-rel_dom"/>
    <property type="match status" value="1"/>
</dbReference>
<proteinExistence type="predicted"/>
<evidence type="ECO:0000313" key="5">
    <source>
        <dbReference type="EMBL" id="KAI5412638.1"/>
    </source>
</evidence>
<dbReference type="Proteomes" id="UP001058974">
    <property type="component" value="Chromosome 5"/>
</dbReference>
<dbReference type="GO" id="GO:0005524">
    <property type="term" value="F:ATP binding"/>
    <property type="evidence" value="ECO:0007669"/>
    <property type="project" value="UniProtKB-KW"/>
</dbReference>
<dbReference type="GO" id="GO:0006289">
    <property type="term" value="P:nucleotide-excision repair"/>
    <property type="evidence" value="ECO:0007669"/>
    <property type="project" value="TreeGrafter"/>
</dbReference>
<keyword evidence="2" id="KW-0378">Hydrolase</keyword>
<feature type="non-terminal residue" evidence="5">
    <location>
        <position position="115"/>
    </location>
</feature>
<dbReference type="PANTHER" id="PTHR45626:SF20">
    <property type="entry name" value="ATP-DEPENDENT HELICASE RHP16-LIKE"/>
    <property type="match status" value="1"/>
</dbReference>
<sequence>MIMSQEQHMNHRANDYESEMLNETAEASSDFIVPLLRFQKEWLAWALDQEQIFEGGVLADEMGMGKTIEAIALVLAKRELQRNGFVFSQPPLPSSSEALPLIEGTLVICPVVAIT</sequence>
<evidence type="ECO:0000256" key="3">
    <source>
        <dbReference type="ARBA" id="ARBA00022840"/>
    </source>
</evidence>
<keyword evidence="3" id="KW-0067">ATP-binding</keyword>
<dbReference type="Gene3D" id="3.40.50.10810">
    <property type="entry name" value="Tandem AAA-ATPase domain"/>
    <property type="match status" value="1"/>
</dbReference>
<feature type="domain" description="SNF2 N-terminal" evidence="4">
    <location>
        <begin position="38"/>
        <end position="114"/>
    </location>
</feature>
<dbReference type="GO" id="GO:0005634">
    <property type="term" value="C:nucleus"/>
    <property type="evidence" value="ECO:0007669"/>
    <property type="project" value="TreeGrafter"/>
</dbReference>
<dbReference type="InterPro" id="IPR038718">
    <property type="entry name" value="SNF2-like_sf"/>
</dbReference>
<evidence type="ECO:0000256" key="1">
    <source>
        <dbReference type="ARBA" id="ARBA00022741"/>
    </source>
</evidence>
<dbReference type="InterPro" id="IPR027417">
    <property type="entry name" value="P-loop_NTPase"/>
</dbReference>
<protein>
    <recommendedName>
        <fullName evidence="4">SNF2 N-terminal domain-containing protein</fullName>
    </recommendedName>
</protein>
<organism evidence="5 6">
    <name type="scientific">Pisum sativum</name>
    <name type="common">Garden pea</name>
    <name type="synonym">Lathyrus oleraceus</name>
    <dbReference type="NCBI Taxonomy" id="3888"/>
    <lineage>
        <taxon>Eukaryota</taxon>
        <taxon>Viridiplantae</taxon>
        <taxon>Streptophyta</taxon>
        <taxon>Embryophyta</taxon>
        <taxon>Tracheophyta</taxon>
        <taxon>Spermatophyta</taxon>
        <taxon>Magnoliopsida</taxon>
        <taxon>eudicotyledons</taxon>
        <taxon>Gunneridae</taxon>
        <taxon>Pentapetalae</taxon>
        <taxon>rosids</taxon>
        <taxon>fabids</taxon>
        <taxon>Fabales</taxon>
        <taxon>Fabaceae</taxon>
        <taxon>Papilionoideae</taxon>
        <taxon>50 kb inversion clade</taxon>
        <taxon>NPAAA clade</taxon>
        <taxon>Hologalegina</taxon>
        <taxon>IRL clade</taxon>
        <taxon>Fabeae</taxon>
        <taxon>Lathyrus</taxon>
    </lineage>
</organism>
<accession>A0A9D4X2V6</accession>
<gene>
    <name evidence="5" type="ORF">KIW84_057333</name>
</gene>
<dbReference type="SUPFAM" id="SSF52540">
    <property type="entry name" value="P-loop containing nucleoside triphosphate hydrolases"/>
    <property type="match status" value="1"/>
</dbReference>